<organism evidence="3 4">
    <name type="scientific">Formimonas warabiya</name>
    <dbReference type="NCBI Taxonomy" id="1761012"/>
    <lineage>
        <taxon>Bacteria</taxon>
        <taxon>Bacillati</taxon>
        <taxon>Bacillota</taxon>
        <taxon>Clostridia</taxon>
        <taxon>Eubacteriales</taxon>
        <taxon>Peptococcaceae</taxon>
        <taxon>Candidatus Formimonas</taxon>
    </lineage>
</organism>
<feature type="region of interest" description="Disordered" evidence="1">
    <location>
        <begin position="29"/>
        <end position="83"/>
    </location>
</feature>
<keyword evidence="2" id="KW-1133">Transmembrane helix</keyword>
<evidence type="ECO:0000313" key="3">
    <source>
        <dbReference type="EMBL" id="ATW25336.1"/>
    </source>
</evidence>
<gene>
    <name evidence="3" type="ORF">DCMF_11650</name>
</gene>
<name>A0A3G1KSB7_FORW1</name>
<keyword evidence="2" id="KW-0812">Transmembrane</keyword>
<dbReference type="KEGG" id="fwa:DCMF_11650"/>
<protein>
    <submittedName>
        <fullName evidence="3">Uncharacterized protein</fullName>
    </submittedName>
</protein>
<keyword evidence="2" id="KW-0472">Membrane</keyword>
<proteinExistence type="predicted"/>
<evidence type="ECO:0000256" key="2">
    <source>
        <dbReference type="SAM" id="Phobius"/>
    </source>
</evidence>
<dbReference type="OrthoDB" id="2112656at2"/>
<feature type="transmembrane region" description="Helical" evidence="2">
    <location>
        <begin position="6"/>
        <end position="26"/>
    </location>
</feature>
<dbReference type="Proteomes" id="UP000323521">
    <property type="component" value="Chromosome"/>
</dbReference>
<evidence type="ECO:0000256" key="1">
    <source>
        <dbReference type="SAM" id="MobiDB-lite"/>
    </source>
</evidence>
<keyword evidence="4" id="KW-1185">Reference proteome</keyword>
<feature type="region of interest" description="Disordered" evidence="1">
    <location>
        <begin position="115"/>
        <end position="135"/>
    </location>
</feature>
<evidence type="ECO:0000313" key="4">
    <source>
        <dbReference type="Proteomes" id="UP000323521"/>
    </source>
</evidence>
<dbReference type="EMBL" id="CP017634">
    <property type="protein sequence ID" value="ATW25336.1"/>
    <property type="molecule type" value="Genomic_DNA"/>
</dbReference>
<dbReference type="RefSeq" id="WP_148134591.1">
    <property type="nucleotide sequence ID" value="NZ_CP017634.1"/>
</dbReference>
<accession>A0A3G1KSB7</accession>
<sequence>MKWGDGAIDILWIILLVLFWILGGAVKKNKPPRPQGQPWDQARRRQSVPPPVAPDLEEARPRGPFPPSGEMGDLEEEIRRLFGGDRSLPDRAVEERKKPARFKTLPRVRVWRIGQKRRQREKKPAPMVPKSTFTAGPRGNCPELCFNPNAVVQGVIMSEILQPPRAKRPFRSRINHFSS</sequence>
<dbReference type="AlphaFoldDB" id="A0A3G1KSB7"/>
<reference evidence="3 4" key="1">
    <citation type="submission" date="2016-10" db="EMBL/GenBank/DDBJ databases">
        <title>Complete Genome Sequence of Peptococcaceae strain DCMF.</title>
        <authorList>
            <person name="Edwards R.J."/>
            <person name="Holland S.I."/>
            <person name="Deshpande N.P."/>
            <person name="Wong Y.K."/>
            <person name="Ertan H."/>
            <person name="Manefield M."/>
            <person name="Russell T.L."/>
            <person name="Lee M.J."/>
        </authorList>
    </citation>
    <scope>NUCLEOTIDE SEQUENCE [LARGE SCALE GENOMIC DNA]</scope>
    <source>
        <strain evidence="3 4">DCMF</strain>
    </source>
</reference>